<protein>
    <submittedName>
        <fullName evidence="2">Uncharacterized protein</fullName>
    </submittedName>
</protein>
<name>A0A0B6Y2C1_9EUPU</name>
<proteinExistence type="predicted"/>
<evidence type="ECO:0000313" key="2">
    <source>
        <dbReference type="EMBL" id="CEK49946.1"/>
    </source>
</evidence>
<evidence type="ECO:0000256" key="1">
    <source>
        <dbReference type="SAM" id="MobiDB-lite"/>
    </source>
</evidence>
<gene>
    <name evidence="2" type="primary">ORF9370</name>
</gene>
<feature type="compositionally biased region" description="Polar residues" evidence="1">
    <location>
        <begin position="1"/>
        <end position="14"/>
    </location>
</feature>
<reference evidence="2" key="1">
    <citation type="submission" date="2014-12" db="EMBL/GenBank/DDBJ databases">
        <title>Insight into the proteome of Arion vulgaris.</title>
        <authorList>
            <person name="Aradska J."/>
            <person name="Bulat T."/>
            <person name="Smidak R."/>
            <person name="Sarate P."/>
            <person name="Gangsoo J."/>
            <person name="Sialana F."/>
            <person name="Bilban M."/>
            <person name="Lubec G."/>
        </authorList>
    </citation>
    <scope>NUCLEOTIDE SEQUENCE</scope>
    <source>
        <tissue evidence="2">Skin</tissue>
    </source>
</reference>
<accession>A0A0B6Y2C1</accession>
<dbReference type="AlphaFoldDB" id="A0A0B6Y2C1"/>
<dbReference type="EMBL" id="HACG01003081">
    <property type="protein sequence ID" value="CEK49946.1"/>
    <property type="molecule type" value="Transcribed_RNA"/>
</dbReference>
<feature type="non-terminal residue" evidence="2">
    <location>
        <position position="49"/>
    </location>
</feature>
<sequence length="49" mass="5534">MVSVGIHNQETMSSFIEKEMDNSTDSASVSDMQVKDEPEDFEYEQTSVT</sequence>
<feature type="region of interest" description="Disordered" evidence="1">
    <location>
        <begin position="1"/>
        <end position="49"/>
    </location>
</feature>
<organism evidence="2">
    <name type="scientific">Arion vulgaris</name>
    <dbReference type="NCBI Taxonomy" id="1028688"/>
    <lineage>
        <taxon>Eukaryota</taxon>
        <taxon>Metazoa</taxon>
        <taxon>Spiralia</taxon>
        <taxon>Lophotrochozoa</taxon>
        <taxon>Mollusca</taxon>
        <taxon>Gastropoda</taxon>
        <taxon>Heterobranchia</taxon>
        <taxon>Euthyneura</taxon>
        <taxon>Panpulmonata</taxon>
        <taxon>Eupulmonata</taxon>
        <taxon>Stylommatophora</taxon>
        <taxon>Helicina</taxon>
        <taxon>Arionoidea</taxon>
        <taxon>Arionidae</taxon>
        <taxon>Arion</taxon>
    </lineage>
</organism>